<dbReference type="AlphaFoldDB" id="A0A8R7NZ62"/>
<dbReference type="EnsemblPlants" id="TuG1812G0100000850.01.T01">
    <property type="protein sequence ID" value="TuG1812G0100000850.01.T01"/>
    <property type="gene ID" value="TuG1812G0100000850.01"/>
</dbReference>
<proteinExistence type="predicted"/>
<protein>
    <submittedName>
        <fullName evidence="2">Uncharacterized protein</fullName>
    </submittedName>
</protein>
<reference evidence="3" key="1">
    <citation type="journal article" date="2013" name="Nature">
        <title>Draft genome of the wheat A-genome progenitor Triticum urartu.</title>
        <authorList>
            <person name="Ling H.Q."/>
            <person name="Zhao S."/>
            <person name="Liu D."/>
            <person name="Wang J."/>
            <person name="Sun H."/>
            <person name="Zhang C."/>
            <person name="Fan H."/>
            <person name="Li D."/>
            <person name="Dong L."/>
            <person name="Tao Y."/>
            <person name="Gao C."/>
            <person name="Wu H."/>
            <person name="Li Y."/>
            <person name="Cui Y."/>
            <person name="Guo X."/>
            <person name="Zheng S."/>
            <person name="Wang B."/>
            <person name="Yu K."/>
            <person name="Liang Q."/>
            <person name="Yang W."/>
            <person name="Lou X."/>
            <person name="Chen J."/>
            <person name="Feng M."/>
            <person name="Jian J."/>
            <person name="Zhang X."/>
            <person name="Luo G."/>
            <person name="Jiang Y."/>
            <person name="Liu J."/>
            <person name="Wang Z."/>
            <person name="Sha Y."/>
            <person name="Zhang B."/>
            <person name="Wu H."/>
            <person name="Tang D."/>
            <person name="Shen Q."/>
            <person name="Xue P."/>
            <person name="Zou S."/>
            <person name="Wang X."/>
            <person name="Liu X."/>
            <person name="Wang F."/>
            <person name="Yang Y."/>
            <person name="An X."/>
            <person name="Dong Z."/>
            <person name="Zhang K."/>
            <person name="Zhang X."/>
            <person name="Luo M.C."/>
            <person name="Dvorak J."/>
            <person name="Tong Y."/>
            <person name="Wang J."/>
            <person name="Yang H."/>
            <person name="Li Z."/>
            <person name="Wang D."/>
            <person name="Zhang A."/>
            <person name="Wang J."/>
        </authorList>
    </citation>
    <scope>NUCLEOTIDE SEQUENCE</scope>
    <source>
        <strain evidence="3">cv. G1812</strain>
    </source>
</reference>
<accession>A0A8R7NZ62</accession>
<sequence length="50" mass="5918">MSRETRLVASIICFHRQLVFHLVLLVFLFELILQFWSLPSGKQRKKAIGF</sequence>
<keyword evidence="3" id="KW-1185">Reference proteome</keyword>
<keyword evidence="1" id="KW-0812">Transmembrane</keyword>
<organism evidence="2 3">
    <name type="scientific">Triticum urartu</name>
    <name type="common">Red wild einkorn</name>
    <name type="synonym">Crithodium urartu</name>
    <dbReference type="NCBI Taxonomy" id="4572"/>
    <lineage>
        <taxon>Eukaryota</taxon>
        <taxon>Viridiplantae</taxon>
        <taxon>Streptophyta</taxon>
        <taxon>Embryophyta</taxon>
        <taxon>Tracheophyta</taxon>
        <taxon>Spermatophyta</taxon>
        <taxon>Magnoliopsida</taxon>
        <taxon>Liliopsida</taxon>
        <taxon>Poales</taxon>
        <taxon>Poaceae</taxon>
        <taxon>BOP clade</taxon>
        <taxon>Pooideae</taxon>
        <taxon>Triticodae</taxon>
        <taxon>Triticeae</taxon>
        <taxon>Triticinae</taxon>
        <taxon>Triticum</taxon>
    </lineage>
</organism>
<keyword evidence="1" id="KW-1133">Transmembrane helix</keyword>
<evidence type="ECO:0000256" key="1">
    <source>
        <dbReference type="SAM" id="Phobius"/>
    </source>
</evidence>
<dbReference type="Proteomes" id="UP000015106">
    <property type="component" value="Chromosome 1"/>
</dbReference>
<reference evidence="2" key="3">
    <citation type="submission" date="2022-06" db="UniProtKB">
        <authorList>
            <consortium name="EnsemblPlants"/>
        </authorList>
    </citation>
    <scope>IDENTIFICATION</scope>
</reference>
<feature type="transmembrane region" description="Helical" evidence="1">
    <location>
        <begin position="18"/>
        <end position="36"/>
    </location>
</feature>
<evidence type="ECO:0000313" key="2">
    <source>
        <dbReference type="EnsemblPlants" id="TuG1812G0100000850.01.T01"/>
    </source>
</evidence>
<dbReference type="Gramene" id="TuG1812G0100000850.01.T01">
    <property type="protein sequence ID" value="TuG1812G0100000850.01.T01"/>
    <property type="gene ID" value="TuG1812G0100000850.01"/>
</dbReference>
<keyword evidence="1" id="KW-0472">Membrane</keyword>
<name>A0A8R7NZ62_TRIUA</name>
<reference evidence="2" key="2">
    <citation type="submission" date="2018-03" db="EMBL/GenBank/DDBJ databases">
        <title>The Triticum urartu genome reveals the dynamic nature of wheat genome evolution.</title>
        <authorList>
            <person name="Ling H."/>
            <person name="Ma B."/>
            <person name="Shi X."/>
            <person name="Liu H."/>
            <person name="Dong L."/>
            <person name="Sun H."/>
            <person name="Cao Y."/>
            <person name="Gao Q."/>
            <person name="Zheng S."/>
            <person name="Li Y."/>
            <person name="Yu Y."/>
            <person name="Du H."/>
            <person name="Qi M."/>
            <person name="Li Y."/>
            <person name="Yu H."/>
            <person name="Cui Y."/>
            <person name="Wang N."/>
            <person name="Chen C."/>
            <person name="Wu H."/>
            <person name="Zhao Y."/>
            <person name="Zhang J."/>
            <person name="Li Y."/>
            <person name="Zhou W."/>
            <person name="Zhang B."/>
            <person name="Hu W."/>
            <person name="Eijk M."/>
            <person name="Tang J."/>
            <person name="Witsenboer H."/>
            <person name="Zhao S."/>
            <person name="Li Z."/>
            <person name="Zhang A."/>
            <person name="Wang D."/>
            <person name="Liang C."/>
        </authorList>
    </citation>
    <scope>NUCLEOTIDE SEQUENCE [LARGE SCALE GENOMIC DNA]</scope>
    <source>
        <strain evidence="2">cv. G1812</strain>
    </source>
</reference>
<evidence type="ECO:0000313" key="3">
    <source>
        <dbReference type="Proteomes" id="UP000015106"/>
    </source>
</evidence>